<accession>A0A0G4P0Z0</accession>
<keyword evidence="1" id="KW-0808">Transferase</keyword>
<keyword evidence="1" id="KW-0418">Kinase</keyword>
<gene>
    <name evidence="1" type="ORF">PCAMFM013_S003g000773</name>
</gene>
<evidence type="ECO:0000313" key="1">
    <source>
        <dbReference type="EMBL" id="CRL19981.1"/>
    </source>
</evidence>
<proteinExistence type="predicted"/>
<dbReference type="Proteomes" id="UP000053732">
    <property type="component" value="Unassembled WGS sequence"/>
</dbReference>
<sequence>MATENIRSACSWSPTRQDSCRYQSHVNLFYGVSNRGVWSLGSNLILKERSTEPPNFEAPNIRFLASRTSIPIPQIVEEWQEDDGVYFLLTKRIRGQPLSEIWPKMTSTDKERVAKQTAEYLRQLYKLRSNRLESISGQPIYSAFLFPNSYGIRHGPFLSDDELWAEMSLALAQVPEQVCSKLR</sequence>
<protein>
    <submittedName>
        <fullName evidence="1">Protein kinase-like domain</fullName>
    </submittedName>
</protein>
<keyword evidence="2" id="KW-1185">Reference proteome</keyword>
<evidence type="ECO:0000313" key="2">
    <source>
        <dbReference type="Proteomes" id="UP000053732"/>
    </source>
</evidence>
<reference evidence="1 2" key="1">
    <citation type="journal article" date="2014" name="Nat. Commun.">
        <title>Multiple recent horizontal transfers of a large genomic region in cheese making fungi.</title>
        <authorList>
            <person name="Cheeseman K."/>
            <person name="Ropars J."/>
            <person name="Renault P."/>
            <person name="Dupont J."/>
            <person name="Gouzy J."/>
            <person name="Branca A."/>
            <person name="Abraham A.L."/>
            <person name="Ceppi M."/>
            <person name="Conseiller E."/>
            <person name="Debuchy R."/>
            <person name="Malagnac F."/>
            <person name="Goarin A."/>
            <person name="Silar P."/>
            <person name="Lacoste S."/>
            <person name="Sallet E."/>
            <person name="Bensimon A."/>
            <person name="Giraud T."/>
            <person name="Brygoo Y."/>
        </authorList>
    </citation>
    <scope>NUCLEOTIDE SEQUENCE [LARGE SCALE GENOMIC DNA]</scope>
    <source>
        <strain evidence="2">FM 013</strain>
    </source>
</reference>
<name>A0A0G4P0Z0_PENC3</name>
<dbReference type="AlphaFoldDB" id="A0A0G4P0Z0"/>
<dbReference type="InterPro" id="IPR011009">
    <property type="entry name" value="Kinase-like_dom_sf"/>
</dbReference>
<dbReference type="InterPro" id="IPR051678">
    <property type="entry name" value="AGP_Transferase"/>
</dbReference>
<dbReference type="EMBL" id="HG793136">
    <property type="protein sequence ID" value="CRL19981.1"/>
    <property type="molecule type" value="Genomic_DNA"/>
</dbReference>
<dbReference type="PANTHER" id="PTHR21310">
    <property type="entry name" value="AMINOGLYCOSIDE PHOSPHOTRANSFERASE-RELATED-RELATED"/>
    <property type="match status" value="1"/>
</dbReference>
<dbReference type="CDD" id="cd05120">
    <property type="entry name" value="APH_ChoK_like"/>
    <property type="match status" value="1"/>
</dbReference>
<dbReference type="PANTHER" id="PTHR21310:SF48">
    <property type="entry name" value="AMINOGLYCOSIDE PHOSPHOTRANSFERASE DOMAIN-CONTAINING PROTEIN"/>
    <property type="match status" value="1"/>
</dbReference>
<organism evidence="1 2">
    <name type="scientific">Penicillium camemberti (strain FM 013)</name>
    <dbReference type="NCBI Taxonomy" id="1429867"/>
    <lineage>
        <taxon>Eukaryota</taxon>
        <taxon>Fungi</taxon>
        <taxon>Dikarya</taxon>
        <taxon>Ascomycota</taxon>
        <taxon>Pezizomycotina</taxon>
        <taxon>Eurotiomycetes</taxon>
        <taxon>Eurotiomycetidae</taxon>
        <taxon>Eurotiales</taxon>
        <taxon>Aspergillaceae</taxon>
        <taxon>Penicillium</taxon>
    </lineage>
</organism>
<dbReference type="SUPFAM" id="SSF56112">
    <property type="entry name" value="Protein kinase-like (PK-like)"/>
    <property type="match status" value="1"/>
</dbReference>
<dbReference type="STRING" id="1429867.A0A0G4P0Z0"/>
<dbReference type="GO" id="GO:0016301">
    <property type="term" value="F:kinase activity"/>
    <property type="evidence" value="ECO:0007669"/>
    <property type="project" value="UniProtKB-KW"/>
</dbReference>